<dbReference type="STRING" id="520762.AN619_18380"/>
<sequence>MKQEAILEYYMVNGRLYPTADVRFFDEIDPKSIYEVIRIIDGVPLYLEAHLERMRKSAHILGFQIHKSDQEIVSELVQLVEANGCPNLNVKLLCSHLQSSSQTFLLCFIESHYPEREVYGRGIDTILFHSERENPNAKVVNVGLRERIQEEIKKKGAFEAILVNDEGYITEGSRSNIFFVRGDMVYTAPAGEVLLGVTRTRIMEVCKALGIGVIEQPIPVKDLAGMEGAFMTGTSVNVLPIASIDQQKFDSVNHPIIEKIARGYENDMEAYRASSKVRAKC</sequence>
<dbReference type="GO" id="GO:0004084">
    <property type="term" value="F:branched-chain-amino-acid transaminase activity"/>
    <property type="evidence" value="ECO:0007669"/>
    <property type="project" value="UniProtKB-EC"/>
</dbReference>
<name>A0A140L3Z8_9FIRM</name>
<dbReference type="InterPro" id="IPR018300">
    <property type="entry name" value="Aminotrans_IV_CS"/>
</dbReference>
<organism evidence="6 7">
    <name type="scientific">Thermotalea metallivorans</name>
    <dbReference type="NCBI Taxonomy" id="520762"/>
    <lineage>
        <taxon>Bacteria</taxon>
        <taxon>Bacillati</taxon>
        <taxon>Bacillota</taxon>
        <taxon>Clostridia</taxon>
        <taxon>Peptostreptococcales</taxon>
        <taxon>Thermotaleaceae</taxon>
        <taxon>Thermotalea</taxon>
    </lineage>
</organism>
<proteinExistence type="inferred from homology"/>
<dbReference type="GO" id="GO:0008652">
    <property type="term" value="P:amino acid biosynthetic process"/>
    <property type="evidence" value="ECO:0007669"/>
    <property type="project" value="UniProtKB-ARBA"/>
</dbReference>
<comment type="caution">
    <text evidence="6">The sequence shown here is derived from an EMBL/GenBank/DDBJ whole genome shotgun (WGS) entry which is preliminary data.</text>
</comment>
<comment type="similarity">
    <text evidence="2 4">Belongs to the class-IV pyridoxal-phosphate-dependent aminotransferase family.</text>
</comment>
<evidence type="ECO:0000256" key="1">
    <source>
        <dbReference type="ARBA" id="ARBA00001933"/>
    </source>
</evidence>
<dbReference type="InterPro" id="IPR036038">
    <property type="entry name" value="Aminotransferase-like"/>
</dbReference>
<dbReference type="SUPFAM" id="SSF56752">
    <property type="entry name" value="D-aminoacid aminotransferase-like PLP-dependent enzymes"/>
    <property type="match status" value="1"/>
</dbReference>
<reference evidence="6 7" key="1">
    <citation type="submission" date="2015-12" db="EMBL/GenBank/DDBJ databases">
        <title>Draft genome sequence of the thermoanaerobe Thermotalea metallivorans, an isolate from the runoff channel of the Great Artesian Basin, Australia.</title>
        <authorList>
            <person name="Patel B.K."/>
        </authorList>
    </citation>
    <scope>NUCLEOTIDE SEQUENCE [LARGE SCALE GENOMIC DNA]</scope>
    <source>
        <strain evidence="6 7">B2-1</strain>
    </source>
</reference>
<keyword evidence="6" id="KW-0032">Aminotransferase</keyword>
<evidence type="ECO:0000256" key="2">
    <source>
        <dbReference type="ARBA" id="ARBA00009320"/>
    </source>
</evidence>
<dbReference type="GO" id="GO:0005829">
    <property type="term" value="C:cytosol"/>
    <property type="evidence" value="ECO:0007669"/>
    <property type="project" value="TreeGrafter"/>
</dbReference>
<dbReference type="Gene3D" id="3.30.470.10">
    <property type="match status" value="1"/>
</dbReference>
<dbReference type="Proteomes" id="UP000070456">
    <property type="component" value="Unassembled WGS sequence"/>
</dbReference>
<keyword evidence="7" id="KW-1185">Reference proteome</keyword>
<dbReference type="Pfam" id="PF01063">
    <property type="entry name" value="Aminotran_4"/>
    <property type="match status" value="1"/>
</dbReference>
<dbReference type="FunFam" id="3.20.10.10:FF:000002">
    <property type="entry name" value="D-alanine aminotransferase"/>
    <property type="match status" value="1"/>
</dbReference>
<dbReference type="Gene3D" id="3.20.10.10">
    <property type="entry name" value="D-amino Acid Aminotransferase, subunit A, domain 2"/>
    <property type="match status" value="1"/>
</dbReference>
<dbReference type="EMBL" id="LOEE01000036">
    <property type="protein sequence ID" value="KXG75273.1"/>
    <property type="molecule type" value="Genomic_DNA"/>
</dbReference>
<dbReference type="RefSeq" id="WP_068556402.1">
    <property type="nucleotide sequence ID" value="NZ_LOEE01000036.1"/>
</dbReference>
<dbReference type="InterPro" id="IPR043131">
    <property type="entry name" value="BCAT-like_N"/>
</dbReference>
<dbReference type="AlphaFoldDB" id="A0A140L3Z8"/>
<dbReference type="EC" id="2.6.1.42" evidence="6"/>
<gene>
    <name evidence="6" type="primary">ilvE_2</name>
    <name evidence="6" type="ORF">AN619_18380</name>
</gene>
<evidence type="ECO:0000313" key="7">
    <source>
        <dbReference type="Proteomes" id="UP000070456"/>
    </source>
</evidence>
<dbReference type="PROSITE" id="PS00770">
    <property type="entry name" value="AA_TRANSFER_CLASS_4"/>
    <property type="match status" value="1"/>
</dbReference>
<comment type="cofactor">
    <cofactor evidence="1 5">
        <name>pyridoxal 5'-phosphate</name>
        <dbReference type="ChEBI" id="CHEBI:597326"/>
    </cofactor>
</comment>
<accession>A0A140L3Z8</accession>
<dbReference type="InterPro" id="IPR050571">
    <property type="entry name" value="Class-IV_PLP-Dep_Aminotrnsfr"/>
</dbReference>
<dbReference type="CDD" id="cd00449">
    <property type="entry name" value="PLPDE_IV"/>
    <property type="match status" value="1"/>
</dbReference>
<evidence type="ECO:0000256" key="4">
    <source>
        <dbReference type="RuleBase" id="RU004106"/>
    </source>
</evidence>
<dbReference type="PANTHER" id="PTHR42743:SF11">
    <property type="entry name" value="AMINODEOXYCHORISMATE LYASE"/>
    <property type="match status" value="1"/>
</dbReference>
<dbReference type="InterPro" id="IPR001544">
    <property type="entry name" value="Aminotrans_IV"/>
</dbReference>
<evidence type="ECO:0000256" key="3">
    <source>
        <dbReference type="ARBA" id="ARBA00022898"/>
    </source>
</evidence>
<dbReference type="InterPro" id="IPR043132">
    <property type="entry name" value="BCAT-like_C"/>
</dbReference>
<evidence type="ECO:0000313" key="6">
    <source>
        <dbReference type="EMBL" id="KXG75273.1"/>
    </source>
</evidence>
<dbReference type="GO" id="GO:0046394">
    <property type="term" value="P:carboxylic acid biosynthetic process"/>
    <property type="evidence" value="ECO:0007669"/>
    <property type="project" value="UniProtKB-ARBA"/>
</dbReference>
<dbReference type="PANTHER" id="PTHR42743">
    <property type="entry name" value="AMINO-ACID AMINOTRANSFERASE"/>
    <property type="match status" value="1"/>
</dbReference>
<evidence type="ECO:0000256" key="5">
    <source>
        <dbReference type="RuleBase" id="RU004516"/>
    </source>
</evidence>
<keyword evidence="6" id="KW-0808">Transferase</keyword>
<protein>
    <submittedName>
        <fullName evidence="6">Branched-chain-amino-acid aminotransferase</fullName>
        <ecNumber evidence="6">2.6.1.42</ecNumber>
    </submittedName>
</protein>
<keyword evidence="3 5" id="KW-0663">Pyridoxal phosphate</keyword>